<evidence type="ECO:0000313" key="3">
    <source>
        <dbReference type="EMBL" id="SHG11092.1"/>
    </source>
</evidence>
<keyword evidence="4" id="KW-1185">Reference proteome</keyword>
<reference evidence="4" key="1">
    <citation type="submission" date="2016-11" db="EMBL/GenBank/DDBJ databases">
        <authorList>
            <person name="Varghese N."/>
            <person name="Submissions S."/>
        </authorList>
    </citation>
    <scope>NUCLEOTIDE SEQUENCE [LARGE SCALE GENOMIC DNA]</scope>
    <source>
        <strain evidence="4">DSM 17659</strain>
    </source>
</reference>
<dbReference type="STRING" id="229205.SAMN05444372_102295"/>
<feature type="domain" description="Glycosyltransferase subfamily 4-like N-terminal" evidence="2">
    <location>
        <begin position="19"/>
        <end position="183"/>
    </location>
</feature>
<dbReference type="GO" id="GO:0016757">
    <property type="term" value="F:glycosyltransferase activity"/>
    <property type="evidence" value="ECO:0007669"/>
    <property type="project" value="InterPro"/>
</dbReference>
<proteinExistence type="predicted"/>
<dbReference type="PANTHER" id="PTHR12526:SF630">
    <property type="entry name" value="GLYCOSYLTRANSFERASE"/>
    <property type="match status" value="1"/>
</dbReference>
<sequence length="389" mass="43728">MKIAFLTPEYPHDYTGSSGGIGTSIKNLATGLLAEGCTVRVLVYGQNEDRLFDDNGIAVQQIKNIKFKGLSWFLTRKKLERIIDDLFNDKQIDVVEASDWTGITSFITPEKCPVVIRLNGSDTYFCHLDQRPVKWINKFHEKRALKKADGLLAVSQFTADLTNEVFNLDKKFTTIPNGIDVEKFKSKSTQNGSNIPNFESNEILYFGSLIRKKGLLELPLIFNQVILKIPNAKLKLIGKDVPDIISGNSSTWKMMQPLFTKEALAQVEFIGSIPYQEIKNHIEKAAVCVFPSFAEALPVSWIEAMAMEKAIVASNIGWANEVIDNGINGFSVHPTNHLEYANKIITLLINNDLQRQFGDAARKKALERFSIEIVAKQSLSFYKTVTKKF</sequence>
<dbReference type="OrthoDB" id="502646at2"/>
<dbReference type="SUPFAM" id="SSF53756">
    <property type="entry name" value="UDP-Glycosyltransferase/glycogen phosphorylase"/>
    <property type="match status" value="1"/>
</dbReference>
<feature type="domain" description="Glycosyl transferase family 1" evidence="1">
    <location>
        <begin position="198"/>
        <end position="363"/>
    </location>
</feature>
<dbReference type="InterPro" id="IPR028098">
    <property type="entry name" value="Glyco_trans_4-like_N"/>
</dbReference>
<dbReference type="InterPro" id="IPR001296">
    <property type="entry name" value="Glyco_trans_1"/>
</dbReference>
<dbReference type="Proteomes" id="UP000184020">
    <property type="component" value="Unassembled WGS sequence"/>
</dbReference>
<dbReference type="Pfam" id="PF13439">
    <property type="entry name" value="Glyco_transf_4"/>
    <property type="match status" value="1"/>
</dbReference>
<dbReference type="Pfam" id="PF00534">
    <property type="entry name" value="Glycos_transf_1"/>
    <property type="match status" value="1"/>
</dbReference>
<dbReference type="PANTHER" id="PTHR12526">
    <property type="entry name" value="GLYCOSYLTRANSFERASE"/>
    <property type="match status" value="1"/>
</dbReference>
<dbReference type="CDD" id="cd03801">
    <property type="entry name" value="GT4_PimA-like"/>
    <property type="match status" value="1"/>
</dbReference>
<dbReference type="RefSeq" id="WP_073017250.1">
    <property type="nucleotide sequence ID" value="NZ_FQWF01000002.1"/>
</dbReference>
<evidence type="ECO:0000259" key="2">
    <source>
        <dbReference type="Pfam" id="PF13439"/>
    </source>
</evidence>
<evidence type="ECO:0000313" key="4">
    <source>
        <dbReference type="Proteomes" id="UP000184020"/>
    </source>
</evidence>
<evidence type="ECO:0000259" key="1">
    <source>
        <dbReference type="Pfam" id="PF00534"/>
    </source>
</evidence>
<dbReference type="AlphaFoldDB" id="A0A1M5H5S8"/>
<gene>
    <name evidence="3" type="ORF">SAMN05444372_102295</name>
</gene>
<dbReference type="EMBL" id="FQWF01000002">
    <property type="protein sequence ID" value="SHG11092.1"/>
    <property type="molecule type" value="Genomic_DNA"/>
</dbReference>
<keyword evidence="3" id="KW-0808">Transferase</keyword>
<dbReference type="Gene3D" id="3.40.50.2000">
    <property type="entry name" value="Glycogen Phosphorylase B"/>
    <property type="match status" value="2"/>
</dbReference>
<protein>
    <submittedName>
        <fullName evidence="3">Glycosyltransferase involved in cell wall bisynthesis</fullName>
    </submittedName>
</protein>
<name>A0A1M5H5S8_9FLAO</name>
<organism evidence="3 4">
    <name type="scientific">Flavobacterium micromati</name>
    <dbReference type="NCBI Taxonomy" id="229205"/>
    <lineage>
        <taxon>Bacteria</taxon>
        <taxon>Pseudomonadati</taxon>
        <taxon>Bacteroidota</taxon>
        <taxon>Flavobacteriia</taxon>
        <taxon>Flavobacteriales</taxon>
        <taxon>Flavobacteriaceae</taxon>
        <taxon>Flavobacterium</taxon>
    </lineage>
</organism>
<accession>A0A1M5H5S8</accession>